<keyword evidence="5" id="KW-1185">Reference proteome</keyword>
<feature type="signal peptide" evidence="2">
    <location>
        <begin position="1"/>
        <end position="18"/>
    </location>
</feature>
<organism evidence="4 5">
    <name type="scientific">Mesonia ostreae</name>
    <dbReference type="NCBI Taxonomy" id="861110"/>
    <lineage>
        <taxon>Bacteria</taxon>
        <taxon>Pseudomonadati</taxon>
        <taxon>Bacteroidota</taxon>
        <taxon>Flavobacteriia</taxon>
        <taxon>Flavobacteriales</taxon>
        <taxon>Flavobacteriaceae</taxon>
        <taxon>Mesonia</taxon>
    </lineage>
</organism>
<dbReference type="EMBL" id="JAVRBG010000028">
    <property type="protein sequence ID" value="MDT0295914.1"/>
    <property type="molecule type" value="Genomic_DNA"/>
</dbReference>
<evidence type="ECO:0000313" key="4">
    <source>
        <dbReference type="EMBL" id="MDT0295914.1"/>
    </source>
</evidence>
<gene>
    <name evidence="4" type="ORF">RLT85_14875</name>
</gene>
<evidence type="ECO:0000256" key="2">
    <source>
        <dbReference type="SAM" id="SignalP"/>
    </source>
</evidence>
<dbReference type="Pfam" id="PF18962">
    <property type="entry name" value="Por_Secre_tail"/>
    <property type="match status" value="1"/>
</dbReference>
<sequence length="233" mass="26519">MKIIIKLIICMLSFNSLAQIAPLENHIWYLEKLVINGNDVFPPQNLQPNNDFNYNQTYNFLLKSCWDINGELTYNDANYEFSIIDSVLTPNECPSVPNADLFDTTYISEFYDFNNGHPNPFSYAFTTQPNYIVLTITNGNGDQAIYRNEQLAVANKEKVAVHLYPNPVTNNFQLEVESGKNIKSLRIFSVNGKEVLGFKEAQSTYDVSQLPAGIYFVKIKSETGESVKKMLKQ</sequence>
<reference evidence="5" key="1">
    <citation type="submission" date="2023-07" db="EMBL/GenBank/DDBJ databases">
        <title>Isolating and identifying novel microbial strains from the Mariana Trench.</title>
        <authorList>
            <person name="Fu H."/>
        </authorList>
    </citation>
    <scope>NUCLEOTIDE SEQUENCE [LARGE SCALE GENOMIC DNA]</scope>
    <source>
        <strain evidence="5">T-y2</strain>
    </source>
</reference>
<evidence type="ECO:0000259" key="3">
    <source>
        <dbReference type="Pfam" id="PF18962"/>
    </source>
</evidence>
<dbReference type="RefSeq" id="WP_311402836.1">
    <property type="nucleotide sequence ID" value="NZ_JAVRBG010000028.1"/>
</dbReference>
<name>A0ABU2KMR6_9FLAO</name>
<dbReference type="NCBIfam" id="TIGR04183">
    <property type="entry name" value="Por_Secre_tail"/>
    <property type="match status" value="1"/>
</dbReference>
<feature type="chain" id="PRO_5045255811" evidence="2">
    <location>
        <begin position="19"/>
        <end position="233"/>
    </location>
</feature>
<dbReference type="InterPro" id="IPR026444">
    <property type="entry name" value="Secre_tail"/>
</dbReference>
<feature type="domain" description="Secretion system C-terminal sorting" evidence="3">
    <location>
        <begin position="163"/>
        <end position="230"/>
    </location>
</feature>
<evidence type="ECO:0000313" key="5">
    <source>
        <dbReference type="Proteomes" id="UP001182991"/>
    </source>
</evidence>
<comment type="caution">
    <text evidence="4">The sequence shown here is derived from an EMBL/GenBank/DDBJ whole genome shotgun (WGS) entry which is preliminary data.</text>
</comment>
<accession>A0ABU2KMR6</accession>
<evidence type="ECO:0000256" key="1">
    <source>
        <dbReference type="ARBA" id="ARBA00022729"/>
    </source>
</evidence>
<protein>
    <submittedName>
        <fullName evidence="4">T9SS type A sorting domain-containing protein</fullName>
    </submittedName>
</protein>
<keyword evidence="1 2" id="KW-0732">Signal</keyword>
<dbReference type="Proteomes" id="UP001182991">
    <property type="component" value="Unassembled WGS sequence"/>
</dbReference>
<proteinExistence type="predicted"/>